<evidence type="ECO:0000313" key="8">
    <source>
        <dbReference type="Proteomes" id="UP000030988"/>
    </source>
</evidence>
<dbReference type="RefSeq" id="WP_039096970.1">
    <property type="nucleotide sequence ID" value="NZ_JTDN01000002.1"/>
</dbReference>
<dbReference type="SUPFAM" id="SSF53850">
    <property type="entry name" value="Periplasmic binding protein-like II"/>
    <property type="match status" value="1"/>
</dbReference>
<dbReference type="InterPro" id="IPR039424">
    <property type="entry name" value="SBP_5"/>
</dbReference>
<dbReference type="GO" id="GO:1904680">
    <property type="term" value="F:peptide transmembrane transporter activity"/>
    <property type="evidence" value="ECO:0007669"/>
    <property type="project" value="TreeGrafter"/>
</dbReference>
<comment type="subcellular location">
    <subcellularLocation>
        <location evidence="1">Periplasm</location>
    </subcellularLocation>
</comment>
<protein>
    <recommendedName>
        <fullName evidence="6">Solute-binding protein family 5 domain-containing protein</fullName>
    </recommendedName>
</protein>
<dbReference type="Pfam" id="PF00496">
    <property type="entry name" value="SBP_bac_5"/>
    <property type="match status" value="1"/>
</dbReference>
<dbReference type="Gene3D" id="3.90.76.10">
    <property type="entry name" value="Dipeptide-binding Protein, Domain 1"/>
    <property type="match status" value="1"/>
</dbReference>
<dbReference type="PROSITE" id="PS51257">
    <property type="entry name" value="PROKAR_LIPOPROTEIN"/>
    <property type="match status" value="1"/>
</dbReference>
<dbReference type="GO" id="GO:0030313">
    <property type="term" value="C:cell envelope"/>
    <property type="evidence" value="ECO:0007669"/>
    <property type="project" value="UniProtKB-SubCell"/>
</dbReference>
<gene>
    <name evidence="7" type="ORF">PK98_11005</name>
</gene>
<feature type="domain" description="Solute-binding protein family 5" evidence="6">
    <location>
        <begin position="76"/>
        <end position="171"/>
    </location>
</feature>
<comment type="caution">
    <text evidence="7">The sequence shown here is derived from an EMBL/GenBank/DDBJ whole genome shotgun (WGS) entry which is preliminary data.</text>
</comment>
<dbReference type="EMBL" id="JTDN01000002">
    <property type="protein sequence ID" value="KHL24521.1"/>
    <property type="molecule type" value="Genomic_DNA"/>
</dbReference>
<keyword evidence="3" id="KW-0813">Transport</keyword>
<evidence type="ECO:0000256" key="2">
    <source>
        <dbReference type="ARBA" id="ARBA00005695"/>
    </source>
</evidence>
<dbReference type="GO" id="GO:0015833">
    <property type="term" value="P:peptide transport"/>
    <property type="evidence" value="ECO:0007669"/>
    <property type="project" value="TreeGrafter"/>
</dbReference>
<feature type="signal peptide" evidence="5">
    <location>
        <begin position="1"/>
        <end position="22"/>
    </location>
</feature>
<dbReference type="PANTHER" id="PTHR30290">
    <property type="entry name" value="PERIPLASMIC BINDING COMPONENT OF ABC TRANSPORTER"/>
    <property type="match status" value="1"/>
</dbReference>
<evidence type="ECO:0000259" key="6">
    <source>
        <dbReference type="Pfam" id="PF00496"/>
    </source>
</evidence>
<accession>A0A0B2BXV6</accession>
<dbReference type="OrthoDB" id="9803988at2"/>
<evidence type="ECO:0000256" key="4">
    <source>
        <dbReference type="ARBA" id="ARBA00022729"/>
    </source>
</evidence>
<feature type="chain" id="PRO_5002068839" description="Solute-binding protein family 5 domain-containing protein" evidence="5">
    <location>
        <begin position="23"/>
        <end position="500"/>
    </location>
</feature>
<name>A0A0B2BXV6_9SPHN</name>
<proteinExistence type="inferred from homology"/>
<evidence type="ECO:0000256" key="3">
    <source>
        <dbReference type="ARBA" id="ARBA00022448"/>
    </source>
</evidence>
<dbReference type="AlphaFoldDB" id="A0A0B2BXV6"/>
<dbReference type="STRING" id="1572751.PK98_11005"/>
<dbReference type="Proteomes" id="UP000030988">
    <property type="component" value="Unassembled WGS sequence"/>
</dbReference>
<evidence type="ECO:0000256" key="1">
    <source>
        <dbReference type="ARBA" id="ARBA00004418"/>
    </source>
</evidence>
<keyword evidence="8" id="KW-1185">Reference proteome</keyword>
<comment type="similarity">
    <text evidence="2">Belongs to the bacterial solute-binding protein 5 family.</text>
</comment>
<dbReference type="InterPro" id="IPR000914">
    <property type="entry name" value="SBP_5_dom"/>
</dbReference>
<dbReference type="Gene3D" id="3.10.105.10">
    <property type="entry name" value="Dipeptide-binding Protein, Domain 3"/>
    <property type="match status" value="1"/>
</dbReference>
<sequence>MARALPPIAALLLLAAAPLLSACGGPAEGALDIAFVDGGATVDNPDPARDLRLTSAASHMRAATETGLVTLNAAGEVVPALADRWIVTEDGLSFIFRLRDGEWPDGSDLTAESVRRRLRSALRRLDGTPLGLDLRSVADVRAMAGRVVEIRLAAPTPYLLHLLAQPELVLVHEGGGTGDMVLEQQGRAAVLVMRPPAARGLPEQADWSDHVRPLLLRPMTIQQALAGFDEGSIDLVLGAGIADWPLANTGPLSRGTVRLDPVLGLFGLHVRHAEGLLATDAGRETVALAVDRAALIEPFGIGGWTPTNRMVAPDLPADPGLVGERWAAVPIAQRQAAAALRIARWSAANGGQAPRLTLALRRAPGLDRLFDTLAAQLATSGIRLERVAADAPDADLMLVDRVARYGAPEWFLHQFDCGVQRAGGLCVSAADALVAQAQAASDTAGRTRLLAEAEQALAQANVFIPFGQPIRWAQVRSSITGFAPNAWGFHPLPPLAEIIR</sequence>
<dbReference type="Gene3D" id="3.40.190.10">
    <property type="entry name" value="Periplasmic binding protein-like II"/>
    <property type="match status" value="1"/>
</dbReference>
<reference evidence="7 8" key="1">
    <citation type="submission" date="2014-11" db="EMBL/GenBank/DDBJ databases">
        <title>Draft genome sequence of Kirrobacter mercurialis.</title>
        <authorList>
            <person name="Coil D.A."/>
            <person name="Eisen J.A."/>
        </authorList>
    </citation>
    <scope>NUCLEOTIDE SEQUENCE [LARGE SCALE GENOMIC DNA]</scope>
    <source>
        <strain evidence="7 8">Coronado</strain>
    </source>
</reference>
<evidence type="ECO:0000313" key="7">
    <source>
        <dbReference type="EMBL" id="KHL24521.1"/>
    </source>
</evidence>
<organism evidence="7 8">
    <name type="scientific">Croceibacterium mercuriale</name>
    <dbReference type="NCBI Taxonomy" id="1572751"/>
    <lineage>
        <taxon>Bacteria</taxon>
        <taxon>Pseudomonadati</taxon>
        <taxon>Pseudomonadota</taxon>
        <taxon>Alphaproteobacteria</taxon>
        <taxon>Sphingomonadales</taxon>
        <taxon>Erythrobacteraceae</taxon>
        <taxon>Croceibacterium</taxon>
    </lineage>
</organism>
<evidence type="ECO:0000256" key="5">
    <source>
        <dbReference type="SAM" id="SignalP"/>
    </source>
</evidence>
<keyword evidence="4 5" id="KW-0732">Signal</keyword>
<dbReference type="PANTHER" id="PTHR30290:SF10">
    <property type="entry name" value="PERIPLASMIC OLIGOPEPTIDE-BINDING PROTEIN-RELATED"/>
    <property type="match status" value="1"/>
</dbReference>